<dbReference type="GO" id="GO:0038023">
    <property type="term" value="F:signaling receptor activity"/>
    <property type="evidence" value="ECO:0007669"/>
    <property type="project" value="TreeGrafter"/>
</dbReference>
<dbReference type="EMBL" id="HBIS01006531">
    <property type="protein sequence ID" value="CAE0612080.1"/>
    <property type="molecule type" value="Transcribed_RNA"/>
</dbReference>
<comment type="similarity">
    <text evidence="1">Belongs to the folate receptor family.</text>
</comment>
<feature type="transmembrane region" description="Helical" evidence="4">
    <location>
        <begin position="195"/>
        <end position="217"/>
    </location>
</feature>
<dbReference type="GO" id="GO:0009897">
    <property type="term" value="C:external side of plasma membrane"/>
    <property type="evidence" value="ECO:0007669"/>
    <property type="project" value="TreeGrafter"/>
</dbReference>
<keyword evidence="4" id="KW-0472">Membrane</keyword>
<organism evidence="6">
    <name type="scientific">Picocystis salinarum</name>
    <dbReference type="NCBI Taxonomy" id="88271"/>
    <lineage>
        <taxon>Eukaryota</taxon>
        <taxon>Viridiplantae</taxon>
        <taxon>Chlorophyta</taxon>
        <taxon>Picocystophyceae</taxon>
        <taxon>Picocystales</taxon>
        <taxon>Picocystaceae</taxon>
        <taxon>Picocystis</taxon>
    </lineage>
</organism>
<evidence type="ECO:0000313" key="6">
    <source>
        <dbReference type="EMBL" id="CAE0612080.1"/>
    </source>
</evidence>
<accession>A0A6U9RNV1</accession>
<keyword evidence="2" id="KW-0732">Signal</keyword>
<evidence type="ECO:0000256" key="3">
    <source>
        <dbReference type="ARBA" id="ARBA00023157"/>
    </source>
</evidence>
<evidence type="ECO:0000256" key="4">
    <source>
        <dbReference type="SAM" id="Phobius"/>
    </source>
</evidence>
<proteinExistence type="inferred from homology"/>
<gene>
    <name evidence="6" type="ORF">PSAL00342_LOCUS5915</name>
    <name evidence="7" type="ORF">PSAL00342_LOCUS5916</name>
</gene>
<evidence type="ECO:0000256" key="2">
    <source>
        <dbReference type="ARBA" id="ARBA00022729"/>
    </source>
</evidence>
<name>A0A6U9RNV1_9CHLO</name>
<evidence type="ECO:0000256" key="1">
    <source>
        <dbReference type="ARBA" id="ARBA00007932"/>
    </source>
</evidence>
<evidence type="ECO:0000259" key="5">
    <source>
        <dbReference type="Pfam" id="PF03024"/>
    </source>
</evidence>
<reference evidence="6" key="1">
    <citation type="submission" date="2021-01" db="EMBL/GenBank/DDBJ databases">
        <authorList>
            <person name="Corre E."/>
            <person name="Pelletier E."/>
            <person name="Niang G."/>
            <person name="Scheremetjew M."/>
            <person name="Finn R."/>
            <person name="Kale V."/>
            <person name="Holt S."/>
            <person name="Cochrane G."/>
            <person name="Meng A."/>
            <person name="Brown T."/>
            <person name="Cohen L."/>
        </authorList>
    </citation>
    <scope>NUCLEOTIDE SEQUENCE</scope>
    <source>
        <strain evidence="6">CCMP1897</strain>
    </source>
</reference>
<keyword evidence="3" id="KW-1015">Disulfide bond</keyword>
<keyword evidence="4" id="KW-0812">Transmembrane</keyword>
<dbReference type="InterPro" id="IPR004269">
    <property type="entry name" value="Folate_rcpt"/>
</dbReference>
<sequence length="233" mass="26509">MRRIGNREPIYDPEKTFNYESCGPLSQKCLDFFINEECFYECDVNIGKFRRHQQCEETLPNGALEVIDIPIKASYCDSWYEACKDDQLCAGENGSIFDAECFNDDVTPHCRTVAEHYNGNPAEFCNKTFGSAFFYETNENNAYTMWFQKGAANPNDWVLPWVDYPERCGFHSQDDTAAVCSAALQPDQEKSYKDVAIAAIVLSCISIVLWVVMFGFVCNFPGCGNKKHFDPMT</sequence>
<protein>
    <recommendedName>
        <fullName evidence="5">Folate receptor-like domain-containing protein</fullName>
    </recommendedName>
</protein>
<keyword evidence="4" id="KW-1133">Transmembrane helix</keyword>
<dbReference type="PANTHER" id="PTHR10517:SF14">
    <property type="entry name" value="FOLATE RECEPTOR 1-RELATED"/>
    <property type="match status" value="1"/>
</dbReference>
<dbReference type="AlphaFoldDB" id="A0A6U9RNV1"/>
<dbReference type="InterPro" id="IPR018143">
    <property type="entry name" value="Folate_rcpt-like"/>
</dbReference>
<dbReference type="EMBL" id="HBIS01006532">
    <property type="protein sequence ID" value="CAE0612081.1"/>
    <property type="molecule type" value="Transcribed_RNA"/>
</dbReference>
<dbReference type="PANTHER" id="PTHR10517">
    <property type="entry name" value="FOLATE RECEPTOR"/>
    <property type="match status" value="1"/>
</dbReference>
<feature type="domain" description="Folate receptor-like" evidence="5">
    <location>
        <begin position="15"/>
        <end position="139"/>
    </location>
</feature>
<dbReference type="Pfam" id="PF03024">
    <property type="entry name" value="Folate_rec"/>
    <property type="match status" value="1"/>
</dbReference>
<evidence type="ECO:0000313" key="7">
    <source>
        <dbReference type="EMBL" id="CAE0612081.1"/>
    </source>
</evidence>